<feature type="signal peptide" evidence="3">
    <location>
        <begin position="1"/>
        <end position="17"/>
    </location>
</feature>
<evidence type="ECO:0000313" key="4">
    <source>
        <dbReference type="EMBL" id="TVY62792.1"/>
    </source>
</evidence>
<dbReference type="EMBL" id="QGMK01001916">
    <property type="protein sequence ID" value="TVY62792.1"/>
    <property type="molecule type" value="Genomic_DNA"/>
</dbReference>
<accession>A0A8T9BXC9</accession>
<proteinExistence type="predicted"/>
<feature type="chain" id="PRO_5035786391" evidence="3">
    <location>
        <begin position="18"/>
        <end position="357"/>
    </location>
</feature>
<evidence type="ECO:0000256" key="1">
    <source>
        <dbReference type="SAM" id="MobiDB-lite"/>
    </source>
</evidence>
<keyword evidence="2" id="KW-1133">Transmembrane helix</keyword>
<dbReference type="Proteomes" id="UP000469558">
    <property type="component" value="Unassembled WGS sequence"/>
</dbReference>
<feature type="region of interest" description="Disordered" evidence="1">
    <location>
        <begin position="269"/>
        <end position="289"/>
    </location>
</feature>
<keyword evidence="2" id="KW-0812">Transmembrane</keyword>
<feature type="region of interest" description="Disordered" evidence="1">
    <location>
        <begin position="337"/>
        <end position="357"/>
    </location>
</feature>
<reference evidence="4 5" key="1">
    <citation type="submission" date="2018-05" db="EMBL/GenBank/DDBJ databases">
        <title>Genome sequencing and assembly of the regulated plant pathogen Lachnellula willkommii and related sister species for the development of diagnostic species identification markers.</title>
        <authorList>
            <person name="Giroux E."/>
            <person name="Bilodeau G."/>
        </authorList>
    </citation>
    <scope>NUCLEOTIDE SEQUENCE [LARGE SCALE GENOMIC DNA]</scope>
    <source>
        <strain evidence="4 5">CBS 268.59</strain>
    </source>
</reference>
<evidence type="ECO:0000256" key="2">
    <source>
        <dbReference type="SAM" id="Phobius"/>
    </source>
</evidence>
<sequence>MLYKCVVFSLFCSLVSALALSNDPAAATYCPLKAEEKAPQPTQPPNIHDLRLRDVAQKTLLAAPDNTCGFFGGNLTKPWGCSASSTCVFATAIPEVTSATSTSSYISYSFSAYTSISTTTSLSTSVDAEANVTSFVTYSITETLTLTDTSVDVLTGTDTLSATTTIAPTTAGSVLCCDNVNGCPTAAPTACVDRGQYEYNKTCTGSCPDDAMTLKCTSGIYLYCATLLFPTPSVTALYCDYLSTYPASPFLASTATNASFTSTVVTHFHTTPSSASPSPTSTNTSGKSSASATAAAASGGKGGSKGPIIGGVVGGLAALALVAGLVIMVLRRRRAKEVPKEGSVEGVKGGGKVVVQE</sequence>
<name>A0A8T9BXC9_9HELO</name>
<dbReference type="AlphaFoldDB" id="A0A8T9BXC9"/>
<dbReference type="OrthoDB" id="5347452at2759"/>
<keyword evidence="2" id="KW-0472">Membrane</keyword>
<evidence type="ECO:0000313" key="5">
    <source>
        <dbReference type="Proteomes" id="UP000469558"/>
    </source>
</evidence>
<protein>
    <submittedName>
        <fullName evidence="4">Uncharacterized protein</fullName>
    </submittedName>
</protein>
<feature type="transmembrane region" description="Helical" evidence="2">
    <location>
        <begin position="308"/>
        <end position="330"/>
    </location>
</feature>
<organism evidence="4 5">
    <name type="scientific">Lachnellula suecica</name>
    <dbReference type="NCBI Taxonomy" id="602035"/>
    <lineage>
        <taxon>Eukaryota</taxon>
        <taxon>Fungi</taxon>
        <taxon>Dikarya</taxon>
        <taxon>Ascomycota</taxon>
        <taxon>Pezizomycotina</taxon>
        <taxon>Leotiomycetes</taxon>
        <taxon>Helotiales</taxon>
        <taxon>Lachnaceae</taxon>
        <taxon>Lachnellula</taxon>
    </lineage>
</organism>
<keyword evidence="3" id="KW-0732">Signal</keyword>
<feature type="non-terminal residue" evidence="4">
    <location>
        <position position="1"/>
    </location>
</feature>
<comment type="caution">
    <text evidence="4">The sequence shown here is derived from an EMBL/GenBank/DDBJ whole genome shotgun (WGS) entry which is preliminary data.</text>
</comment>
<feature type="compositionally biased region" description="Gly residues" evidence="1">
    <location>
        <begin position="347"/>
        <end position="357"/>
    </location>
</feature>
<evidence type="ECO:0000256" key="3">
    <source>
        <dbReference type="SAM" id="SignalP"/>
    </source>
</evidence>
<gene>
    <name evidence="4" type="ORF">LSUE1_G007286</name>
</gene>
<keyword evidence="5" id="KW-1185">Reference proteome</keyword>